<dbReference type="AlphaFoldDB" id="A0A507R007"/>
<name>A0A507R007_MONPU</name>
<evidence type="ECO:0000313" key="1">
    <source>
        <dbReference type="EMBL" id="TQB74635.1"/>
    </source>
</evidence>
<organism evidence="1 2">
    <name type="scientific">Monascus purpureus</name>
    <name type="common">Red mold</name>
    <name type="synonym">Monascus anka</name>
    <dbReference type="NCBI Taxonomy" id="5098"/>
    <lineage>
        <taxon>Eukaryota</taxon>
        <taxon>Fungi</taxon>
        <taxon>Dikarya</taxon>
        <taxon>Ascomycota</taxon>
        <taxon>Pezizomycotina</taxon>
        <taxon>Eurotiomycetes</taxon>
        <taxon>Eurotiomycetidae</taxon>
        <taxon>Eurotiales</taxon>
        <taxon>Aspergillaceae</taxon>
        <taxon>Monascus</taxon>
    </lineage>
</organism>
<dbReference type="EMBL" id="VIFY01000029">
    <property type="protein sequence ID" value="TQB74635.1"/>
    <property type="molecule type" value="Genomic_DNA"/>
</dbReference>
<keyword evidence="2" id="KW-1185">Reference proteome</keyword>
<protein>
    <submittedName>
        <fullName evidence="1">Uncharacterized protein</fullName>
    </submittedName>
</protein>
<proteinExistence type="predicted"/>
<dbReference type="Proteomes" id="UP000319663">
    <property type="component" value="Unassembled WGS sequence"/>
</dbReference>
<accession>A0A507R007</accession>
<gene>
    <name evidence="1" type="ORF">MPDQ_004485</name>
</gene>
<reference evidence="1 2" key="1">
    <citation type="submission" date="2019-06" db="EMBL/GenBank/DDBJ databases">
        <title>Wine fermentation using esterase from Monascus purpureus.</title>
        <authorList>
            <person name="Geng C."/>
            <person name="Zhang Y."/>
        </authorList>
    </citation>
    <scope>NUCLEOTIDE SEQUENCE [LARGE SCALE GENOMIC DNA]</scope>
    <source>
        <strain evidence="1">HQ1</strain>
    </source>
</reference>
<evidence type="ECO:0000313" key="2">
    <source>
        <dbReference type="Proteomes" id="UP000319663"/>
    </source>
</evidence>
<sequence>MPPEAKTHFGKWTQLAAGTISVQTNRLACRIAIHSGPVDVDPRQIEAESQPRHKRLQGLDSRRGGITRMLGVSDWVARCIVVVRLEYKQVNVKYGLDVKPRLPLLGLKGQP</sequence>
<comment type="caution">
    <text evidence="1">The sequence shown here is derived from an EMBL/GenBank/DDBJ whole genome shotgun (WGS) entry which is preliminary data.</text>
</comment>